<dbReference type="PANTHER" id="PTHR30574:SF1">
    <property type="entry name" value="SULPHUR TRANSPORT DOMAIN-CONTAINING PROTEIN"/>
    <property type="match status" value="1"/>
</dbReference>
<feature type="transmembrane region" description="Helical" evidence="8">
    <location>
        <begin position="340"/>
        <end position="358"/>
    </location>
</feature>
<evidence type="ECO:0000256" key="1">
    <source>
        <dbReference type="ARBA" id="ARBA00004429"/>
    </source>
</evidence>
<feature type="transmembrane region" description="Helical" evidence="8">
    <location>
        <begin position="111"/>
        <end position="134"/>
    </location>
</feature>
<feature type="transmembrane region" description="Helical" evidence="8">
    <location>
        <begin position="82"/>
        <end position="104"/>
    </location>
</feature>
<evidence type="ECO:0000256" key="5">
    <source>
        <dbReference type="ARBA" id="ARBA00022692"/>
    </source>
</evidence>
<dbReference type="Pfam" id="PF04143">
    <property type="entry name" value="Sulf_transp"/>
    <property type="match status" value="1"/>
</dbReference>
<dbReference type="RefSeq" id="WP_256417071.1">
    <property type="nucleotide sequence ID" value="NZ_JANHDL010000002.1"/>
</dbReference>
<keyword evidence="5 8" id="KW-0812">Transmembrane</keyword>
<feature type="transmembrane region" description="Helical" evidence="8">
    <location>
        <begin position="6"/>
        <end position="24"/>
    </location>
</feature>
<feature type="transmembrane region" description="Helical" evidence="8">
    <location>
        <begin position="365"/>
        <end position="389"/>
    </location>
</feature>
<comment type="caution">
    <text evidence="9">The sequence shown here is derived from an EMBL/GenBank/DDBJ whole genome shotgun (WGS) entry which is preliminary data.</text>
</comment>
<evidence type="ECO:0000256" key="4">
    <source>
        <dbReference type="ARBA" id="ARBA00022519"/>
    </source>
</evidence>
<dbReference type="AlphaFoldDB" id="A0ABD6BWY7"/>
<keyword evidence="2" id="KW-0813">Transport</keyword>
<comment type="subcellular location">
    <subcellularLocation>
        <location evidence="1">Cell inner membrane</location>
        <topology evidence="1">Multi-pass membrane protein</topology>
    </subcellularLocation>
</comment>
<feature type="transmembrane region" description="Helical" evidence="8">
    <location>
        <begin position="306"/>
        <end position="328"/>
    </location>
</feature>
<evidence type="ECO:0000256" key="8">
    <source>
        <dbReference type="SAM" id="Phobius"/>
    </source>
</evidence>
<gene>
    <name evidence="9" type="ORF">ACFR9T_01255</name>
</gene>
<evidence type="ECO:0000256" key="2">
    <source>
        <dbReference type="ARBA" id="ARBA00022448"/>
    </source>
</evidence>
<feature type="transmembrane region" description="Helical" evidence="8">
    <location>
        <begin position="45"/>
        <end position="62"/>
    </location>
</feature>
<keyword evidence="10" id="KW-1185">Reference proteome</keyword>
<evidence type="ECO:0000256" key="6">
    <source>
        <dbReference type="ARBA" id="ARBA00022989"/>
    </source>
</evidence>
<reference evidence="9 10" key="1">
    <citation type="journal article" date="2019" name="Int. J. Syst. Evol. Microbiol.">
        <title>The Global Catalogue of Microorganisms (GCM) 10K type strain sequencing project: providing services to taxonomists for standard genome sequencing and annotation.</title>
        <authorList>
            <consortium name="The Broad Institute Genomics Platform"/>
            <consortium name="The Broad Institute Genome Sequencing Center for Infectious Disease"/>
            <person name="Wu L."/>
            <person name="Ma J."/>
        </authorList>
    </citation>
    <scope>NUCLEOTIDE SEQUENCE [LARGE SCALE GENOMIC DNA]</scope>
    <source>
        <strain evidence="9 10">CGMCC 1.12689</strain>
    </source>
</reference>
<keyword evidence="3" id="KW-1003">Cell membrane</keyword>
<feature type="transmembrane region" description="Helical" evidence="8">
    <location>
        <begin position="154"/>
        <end position="176"/>
    </location>
</feature>
<accession>A0ABD6BWY7</accession>
<dbReference type="Proteomes" id="UP001597185">
    <property type="component" value="Unassembled WGS sequence"/>
</dbReference>
<evidence type="ECO:0000313" key="10">
    <source>
        <dbReference type="Proteomes" id="UP001597185"/>
    </source>
</evidence>
<evidence type="ECO:0000256" key="7">
    <source>
        <dbReference type="ARBA" id="ARBA00023136"/>
    </source>
</evidence>
<dbReference type="PANTHER" id="PTHR30574">
    <property type="entry name" value="INNER MEMBRANE PROTEIN YEDE"/>
    <property type="match status" value="1"/>
</dbReference>
<evidence type="ECO:0000313" key="9">
    <source>
        <dbReference type="EMBL" id="MFD1569228.1"/>
    </source>
</evidence>
<name>A0ABD6BWY7_9EURY</name>
<keyword evidence="6 8" id="KW-1133">Transmembrane helix</keyword>
<proteinExistence type="predicted"/>
<evidence type="ECO:0000256" key="3">
    <source>
        <dbReference type="ARBA" id="ARBA00022475"/>
    </source>
</evidence>
<keyword evidence="7 8" id="KW-0472">Membrane</keyword>
<dbReference type="EMBL" id="JBHUDB010000001">
    <property type="protein sequence ID" value="MFD1569228.1"/>
    <property type="molecule type" value="Genomic_DNA"/>
</dbReference>
<organism evidence="9 10">
    <name type="scientific">Halorubrum laminariae</name>
    <dbReference type="NCBI Taxonomy" id="1433523"/>
    <lineage>
        <taxon>Archaea</taxon>
        <taxon>Methanobacteriati</taxon>
        <taxon>Methanobacteriota</taxon>
        <taxon>Stenosarchaea group</taxon>
        <taxon>Halobacteria</taxon>
        <taxon>Halobacteriales</taxon>
        <taxon>Haloferacaceae</taxon>
        <taxon>Halorubrum</taxon>
    </lineage>
</organism>
<sequence length="402" mass="42850">MLLSPVAYVAVSVAVGLSFGVLLQKARFCFVSAFRDFVAFKDTRVLKGLLAGIAVMTVFWSVQATFGYFRGFWTPAWGLGSLFGGFVFGLGMTLAGGCASGTLYRAGQGYLQFWLVLLFMFVGYVLFAFAFPVAETYYFQTLNPFEGQTLYLTSPFPPAVTGALAVALGTLAYAFVKGRSQLPDDPSGGAGVASDVRAQAALGGSRVVSSVALGLRGIADGTVAYVRRIREDDRPLADRLRDSWDARTAGVAMALVASLWFFVHGHWAITGSEARWAGYLLSVAGFDVASVDYWGSVLFRDGNISLTIDMVMIASLIVGSFIAAYASGDFRVRKPKLNRVPNYAVGGLLMGVGSRLAAGCNIANLFSGIALLSVHSVLAGAGIILGVYVMTHYMYREVGCAL</sequence>
<dbReference type="GO" id="GO:0005886">
    <property type="term" value="C:plasma membrane"/>
    <property type="evidence" value="ECO:0007669"/>
    <property type="project" value="UniProtKB-SubCell"/>
</dbReference>
<feature type="transmembrane region" description="Helical" evidence="8">
    <location>
        <begin position="249"/>
        <end position="270"/>
    </location>
</feature>
<dbReference type="InterPro" id="IPR007272">
    <property type="entry name" value="Sulf_transp_TsuA/YedE"/>
</dbReference>
<keyword evidence="4" id="KW-0997">Cell inner membrane</keyword>
<protein>
    <submittedName>
        <fullName evidence="9">YeeE/YedE family protein</fullName>
    </submittedName>
</protein>